<dbReference type="OrthoDB" id="1101576at2759"/>
<dbReference type="Proteomes" id="UP001152888">
    <property type="component" value="Unassembled WGS sequence"/>
</dbReference>
<evidence type="ECO:0000313" key="2">
    <source>
        <dbReference type="Proteomes" id="UP001152888"/>
    </source>
</evidence>
<accession>A0A9P0PSA0</accession>
<keyword evidence="2" id="KW-1185">Reference proteome</keyword>
<gene>
    <name evidence="1" type="ORF">ACAOBT_LOCUS20542</name>
</gene>
<organism evidence="1 2">
    <name type="scientific">Acanthoscelides obtectus</name>
    <name type="common">Bean weevil</name>
    <name type="synonym">Bruchus obtectus</name>
    <dbReference type="NCBI Taxonomy" id="200917"/>
    <lineage>
        <taxon>Eukaryota</taxon>
        <taxon>Metazoa</taxon>
        <taxon>Ecdysozoa</taxon>
        <taxon>Arthropoda</taxon>
        <taxon>Hexapoda</taxon>
        <taxon>Insecta</taxon>
        <taxon>Pterygota</taxon>
        <taxon>Neoptera</taxon>
        <taxon>Endopterygota</taxon>
        <taxon>Coleoptera</taxon>
        <taxon>Polyphaga</taxon>
        <taxon>Cucujiformia</taxon>
        <taxon>Chrysomeloidea</taxon>
        <taxon>Chrysomelidae</taxon>
        <taxon>Bruchinae</taxon>
        <taxon>Bruchini</taxon>
        <taxon>Acanthoscelides</taxon>
    </lineage>
</organism>
<proteinExistence type="predicted"/>
<evidence type="ECO:0000313" key="1">
    <source>
        <dbReference type="EMBL" id="CAH1991902.1"/>
    </source>
</evidence>
<comment type="caution">
    <text evidence="1">The sequence shown here is derived from an EMBL/GenBank/DDBJ whole genome shotgun (WGS) entry which is preliminary data.</text>
</comment>
<reference evidence="1" key="1">
    <citation type="submission" date="2022-03" db="EMBL/GenBank/DDBJ databases">
        <authorList>
            <person name="Sayadi A."/>
        </authorList>
    </citation>
    <scope>NUCLEOTIDE SEQUENCE</scope>
</reference>
<protein>
    <submittedName>
        <fullName evidence="1">Uncharacterized protein</fullName>
    </submittedName>
</protein>
<dbReference type="AlphaFoldDB" id="A0A9P0PSA0"/>
<sequence>MELNYFAIQLDELTDVANCAYVLFAKLQETYMTGAANFNPISDYFEKHENNWSFCLGVCTDG</sequence>
<dbReference type="EMBL" id="CAKOFQ010007127">
    <property type="protein sequence ID" value="CAH1991902.1"/>
    <property type="molecule type" value="Genomic_DNA"/>
</dbReference>
<name>A0A9P0PSA0_ACAOB</name>